<dbReference type="Pfam" id="PF01202">
    <property type="entry name" value="SKI"/>
    <property type="match status" value="1"/>
</dbReference>
<dbReference type="Gene3D" id="3.40.50.300">
    <property type="entry name" value="P-loop containing nucleotide triphosphate hydrolases"/>
    <property type="match status" value="1"/>
</dbReference>
<organism evidence="12 13">
    <name type="scientific">Vitreoscilla filiformis</name>
    <dbReference type="NCBI Taxonomy" id="63"/>
    <lineage>
        <taxon>Bacteria</taxon>
        <taxon>Pseudomonadati</taxon>
        <taxon>Pseudomonadota</taxon>
        <taxon>Betaproteobacteria</taxon>
        <taxon>Neisseriales</taxon>
        <taxon>Neisseriaceae</taxon>
        <taxon>Vitreoscilla</taxon>
    </lineage>
</organism>
<feature type="binding site" evidence="11">
    <location>
        <position position="111"/>
    </location>
    <ligand>
        <name>ATP</name>
        <dbReference type="ChEBI" id="CHEBI:30616"/>
    </ligand>
</feature>
<dbReference type="GO" id="GO:0008652">
    <property type="term" value="P:amino acid biosynthetic process"/>
    <property type="evidence" value="ECO:0007669"/>
    <property type="project" value="UniProtKB-KW"/>
</dbReference>
<keyword evidence="6 11" id="KW-0547">Nucleotide-binding</keyword>
<evidence type="ECO:0000256" key="10">
    <source>
        <dbReference type="ARBA" id="ARBA00048567"/>
    </source>
</evidence>
<evidence type="ECO:0000256" key="9">
    <source>
        <dbReference type="ARBA" id="ARBA00023141"/>
    </source>
</evidence>
<name>A0A221KB54_VITFI</name>
<evidence type="ECO:0000256" key="8">
    <source>
        <dbReference type="ARBA" id="ARBA00022840"/>
    </source>
</evidence>
<dbReference type="PANTHER" id="PTHR21087">
    <property type="entry name" value="SHIKIMATE KINASE"/>
    <property type="match status" value="1"/>
</dbReference>
<gene>
    <name evidence="11" type="primary">aroK</name>
    <name evidence="12" type="ORF">VITFI_CDS0284</name>
</gene>
<comment type="subunit">
    <text evidence="11">Monomer.</text>
</comment>
<accession>A0A221KB54</accession>
<keyword evidence="11" id="KW-0460">Magnesium</keyword>
<feature type="binding site" evidence="11">
    <location>
        <position position="49"/>
    </location>
    <ligand>
        <name>substrate</name>
    </ligand>
</feature>
<evidence type="ECO:0000313" key="12">
    <source>
        <dbReference type="EMBL" id="ASM76063.1"/>
    </source>
</evidence>
<dbReference type="InterPro" id="IPR031322">
    <property type="entry name" value="Shikimate/glucono_kinase"/>
</dbReference>
<evidence type="ECO:0000256" key="4">
    <source>
        <dbReference type="ARBA" id="ARBA00022605"/>
    </source>
</evidence>
<feature type="binding site" evidence="11">
    <location>
        <begin position="3"/>
        <end position="8"/>
    </location>
    <ligand>
        <name>ATP</name>
        <dbReference type="ChEBI" id="CHEBI:30616"/>
    </ligand>
</feature>
<dbReference type="GO" id="GO:0005829">
    <property type="term" value="C:cytosol"/>
    <property type="evidence" value="ECO:0007669"/>
    <property type="project" value="TreeGrafter"/>
</dbReference>
<comment type="similarity">
    <text evidence="2 11">Belongs to the shikimate kinase family.</text>
</comment>
<feature type="binding site" evidence="11">
    <location>
        <position position="25"/>
    </location>
    <ligand>
        <name>substrate</name>
    </ligand>
</feature>
<keyword evidence="11" id="KW-0963">Cytoplasm</keyword>
<dbReference type="HAMAP" id="MF_00109">
    <property type="entry name" value="Shikimate_kinase"/>
    <property type="match status" value="1"/>
</dbReference>
<feature type="binding site" evidence="11">
    <location>
        <position position="72"/>
    </location>
    <ligand>
        <name>substrate</name>
    </ligand>
</feature>
<dbReference type="SUPFAM" id="SSF52540">
    <property type="entry name" value="P-loop containing nucleoside triphosphate hydrolases"/>
    <property type="match status" value="1"/>
</dbReference>
<dbReference type="UniPathway" id="UPA00053">
    <property type="reaction ID" value="UER00088"/>
</dbReference>
<dbReference type="GO" id="GO:0004765">
    <property type="term" value="F:shikimate kinase activity"/>
    <property type="evidence" value="ECO:0007669"/>
    <property type="project" value="UniProtKB-UniRule"/>
</dbReference>
<dbReference type="GO" id="GO:0009073">
    <property type="term" value="P:aromatic amino acid family biosynthetic process"/>
    <property type="evidence" value="ECO:0007669"/>
    <property type="project" value="UniProtKB-KW"/>
</dbReference>
<keyword evidence="7 11" id="KW-0418">Kinase</keyword>
<dbReference type="KEGG" id="vff:VITFI_CDS0284"/>
<evidence type="ECO:0000256" key="2">
    <source>
        <dbReference type="ARBA" id="ARBA00006997"/>
    </source>
</evidence>
<dbReference type="GO" id="GO:0000287">
    <property type="term" value="F:magnesium ion binding"/>
    <property type="evidence" value="ECO:0007669"/>
    <property type="project" value="UniProtKB-UniRule"/>
</dbReference>
<evidence type="ECO:0000256" key="6">
    <source>
        <dbReference type="ARBA" id="ARBA00022741"/>
    </source>
</evidence>
<dbReference type="InterPro" id="IPR023000">
    <property type="entry name" value="Shikimate_kinase_CS"/>
</dbReference>
<dbReference type="PROSITE" id="PS01128">
    <property type="entry name" value="SHIKIMATE_KINASE"/>
    <property type="match status" value="1"/>
</dbReference>
<dbReference type="EC" id="2.7.1.71" evidence="3 11"/>
<dbReference type="PRINTS" id="PR01100">
    <property type="entry name" value="SHIKIMTKNASE"/>
</dbReference>
<sequence length="170" mass="18891">MPGSGKSTVGRQLARSLNWRFVDSDVEIERQLGHSIREHFERFGEASFRDVEQAVIVQLIASTESLVLATGGGAVLRPANRAALHSPGCQVVYLRTQVEDLLRRLRHDTQRPLLQGTDPGARLRELFTVRDPLYREVAHHTVDTGRLPVHTVVNLILMQLELGGTVCPAV</sequence>
<feature type="binding site" evidence="11">
    <location>
        <position position="7"/>
    </location>
    <ligand>
        <name>Mg(2+)</name>
        <dbReference type="ChEBI" id="CHEBI:18420"/>
    </ligand>
</feature>
<evidence type="ECO:0000256" key="5">
    <source>
        <dbReference type="ARBA" id="ARBA00022679"/>
    </source>
</evidence>
<dbReference type="InterPro" id="IPR000623">
    <property type="entry name" value="Shikimate_kinase/TSH1"/>
</dbReference>
<evidence type="ECO:0000256" key="1">
    <source>
        <dbReference type="ARBA" id="ARBA00004842"/>
    </source>
</evidence>
<evidence type="ECO:0000256" key="3">
    <source>
        <dbReference type="ARBA" id="ARBA00012154"/>
    </source>
</evidence>
<feature type="binding site" evidence="11">
    <location>
        <position position="130"/>
    </location>
    <ligand>
        <name>substrate</name>
    </ligand>
</feature>
<keyword evidence="13" id="KW-1185">Reference proteome</keyword>
<evidence type="ECO:0000313" key="13">
    <source>
        <dbReference type="Proteomes" id="UP000199729"/>
    </source>
</evidence>
<dbReference type="CDD" id="cd00464">
    <property type="entry name" value="SK"/>
    <property type="match status" value="1"/>
</dbReference>
<protein>
    <recommendedName>
        <fullName evidence="3 11">Shikimate kinase</fullName>
        <shortName evidence="11">SK</shortName>
        <ecNumber evidence="3 11">2.7.1.71</ecNumber>
    </recommendedName>
</protein>
<evidence type="ECO:0000256" key="7">
    <source>
        <dbReference type="ARBA" id="ARBA00022777"/>
    </source>
</evidence>
<keyword evidence="8 11" id="KW-0067">ATP-binding</keyword>
<keyword evidence="4 11" id="KW-0028">Amino-acid biosynthesis</keyword>
<dbReference type="AlphaFoldDB" id="A0A221KB54"/>
<proteinExistence type="inferred from homology"/>
<dbReference type="InterPro" id="IPR027417">
    <property type="entry name" value="P-loop_NTPase"/>
</dbReference>
<keyword evidence="9 11" id="KW-0057">Aromatic amino acid biosynthesis</keyword>
<comment type="subcellular location">
    <subcellularLocation>
        <location evidence="11">Cytoplasm</location>
    </subcellularLocation>
</comment>
<evidence type="ECO:0000256" key="11">
    <source>
        <dbReference type="HAMAP-Rule" id="MF_00109"/>
    </source>
</evidence>
<dbReference type="EMBL" id="CP022423">
    <property type="protein sequence ID" value="ASM76063.1"/>
    <property type="molecule type" value="Genomic_DNA"/>
</dbReference>
<dbReference type="PANTHER" id="PTHR21087:SF16">
    <property type="entry name" value="SHIKIMATE KINASE 1, CHLOROPLASTIC"/>
    <property type="match status" value="1"/>
</dbReference>
<keyword evidence="5 11" id="KW-0808">Transferase</keyword>
<reference evidence="12 13" key="1">
    <citation type="submission" date="2017-07" db="EMBL/GenBank/DDBJ databases">
        <title>Complete Genome Sequence of the cosmetic ferment Vitreoscilla filiformis (ATCC15551).</title>
        <authorList>
            <person name="Contreras S."/>
            <person name="Sagory-Zalkind P."/>
            <person name="Blanquart H."/>
            <person name="Iltis A."/>
            <person name="Morand S.C."/>
        </authorList>
    </citation>
    <scope>NUCLEOTIDE SEQUENCE [LARGE SCALE GENOMIC DNA]</scope>
    <source>
        <strain evidence="12 13">ATCC 15551</strain>
    </source>
</reference>
<dbReference type="Proteomes" id="UP000199729">
    <property type="component" value="Chromosome"/>
</dbReference>
<comment type="function">
    <text evidence="11">Catalyzes the specific phosphorylation of the 3-hydroxyl group of shikimic acid using ATP as a cosubstrate.</text>
</comment>
<keyword evidence="11" id="KW-0479">Metal-binding</keyword>
<comment type="caution">
    <text evidence="11">Lacks conserved residue(s) required for the propagation of feature annotation.</text>
</comment>
<dbReference type="GO" id="GO:0005524">
    <property type="term" value="F:ATP binding"/>
    <property type="evidence" value="ECO:0007669"/>
    <property type="project" value="UniProtKB-UniRule"/>
</dbReference>
<comment type="catalytic activity">
    <reaction evidence="10 11">
        <text>shikimate + ATP = 3-phosphoshikimate + ADP + H(+)</text>
        <dbReference type="Rhea" id="RHEA:13121"/>
        <dbReference type="ChEBI" id="CHEBI:15378"/>
        <dbReference type="ChEBI" id="CHEBI:30616"/>
        <dbReference type="ChEBI" id="CHEBI:36208"/>
        <dbReference type="ChEBI" id="CHEBI:145989"/>
        <dbReference type="ChEBI" id="CHEBI:456216"/>
        <dbReference type="EC" id="2.7.1.71"/>
    </reaction>
</comment>
<dbReference type="GO" id="GO:0009423">
    <property type="term" value="P:chorismate biosynthetic process"/>
    <property type="evidence" value="ECO:0007669"/>
    <property type="project" value="UniProtKB-UniRule"/>
</dbReference>
<comment type="pathway">
    <text evidence="1 11">Metabolic intermediate biosynthesis; chorismate biosynthesis; chorismate from D-erythrose 4-phosphate and phosphoenolpyruvate: step 5/7.</text>
</comment>
<comment type="cofactor">
    <cofactor evidence="11">
        <name>Mg(2+)</name>
        <dbReference type="ChEBI" id="CHEBI:18420"/>
    </cofactor>
    <text evidence="11">Binds 1 Mg(2+) ion per subunit.</text>
</comment>